<sequence length="298" mass="34189">MSNLMNNDTGNTEPVKNNSFCSIGNYPLPDKYIYLVDYYNSAIAENGGNEDLFNVELFKAIYGDGKTPADILADSLKGYDGKVVIKLLNEDYADYCKGFAGDSFGSMLTGFNESHDEIYYADVWRKSAFSKEYDVISVLLQYDSNPSVSYQFAKKIAKQLKLSPAFKNVIDIRVCWNCIPVEEYIEHQEMYRRQLLQGFALGDRNIDEFGFDLIRLPENDVSRSGIYVLNFVVKTLIPQVIDHKSLIEHSYSVRGKKCYYYNQPLTSEAFLYKMEPMYFSCFGDINDIMLAKKLNRTN</sequence>
<proteinExistence type="predicted"/>
<evidence type="ECO:0000313" key="1">
    <source>
        <dbReference type="EMBL" id="HIX81172.1"/>
    </source>
</evidence>
<dbReference type="AlphaFoldDB" id="A0A9D1XLC4"/>
<comment type="caution">
    <text evidence="1">The sequence shown here is derived from an EMBL/GenBank/DDBJ whole genome shotgun (WGS) entry which is preliminary data.</text>
</comment>
<gene>
    <name evidence="1" type="ORF">H9980_04270</name>
</gene>
<dbReference type="EMBL" id="DXET01000097">
    <property type="protein sequence ID" value="HIX81172.1"/>
    <property type="molecule type" value="Genomic_DNA"/>
</dbReference>
<reference evidence="1" key="1">
    <citation type="journal article" date="2021" name="PeerJ">
        <title>Extensive microbial diversity within the chicken gut microbiome revealed by metagenomics and culture.</title>
        <authorList>
            <person name="Gilroy R."/>
            <person name="Ravi A."/>
            <person name="Getino M."/>
            <person name="Pursley I."/>
            <person name="Horton D.L."/>
            <person name="Alikhan N.F."/>
            <person name="Baker D."/>
            <person name="Gharbi K."/>
            <person name="Hall N."/>
            <person name="Watson M."/>
            <person name="Adriaenssens E.M."/>
            <person name="Foster-Nyarko E."/>
            <person name="Jarju S."/>
            <person name="Secka A."/>
            <person name="Antonio M."/>
            <person name="Oren A."/>
            <person name="Chaudhuri R.R."/>
            <person name="La Ragione R."/>
            <person name="Hildebrand F."/>
            <person name="Pallen M.J."/>
        </authorList>
    </citation>
    <scope>NUCLEOTIDE SEQUENCE</scope>
    <source>
        <strain evidence="1">ChiGjej1B1-14440</strain>
    </source>
</reference>
<reference evidence="1" key="2">
    <citation type="submission" date="2021-04" db="EMBL/GenBank/DDBJ databases">
        <authorList>
            <person name="Gilroy R."/>
        </authorList>
    </citation>
    <scope>NUCLEOTIDE SEQUENCE</scope>
    <source>
        <strain evidence="1">ChiGjej1B1-14440</strain>
    </source>
</reference>
<evidence type="ECO:0000313" key="2">
    <source>
        <dbReference type="Proteomes" id="UP000886724"/>
    </source>
</evidence>
<dbReference type="Proteomes" id="UP000886724">
    <property type="component" value="Unassembled WGS sequence"/>
</dbReference>
<name>A0A9D1XLC4_9FIRM</name>
<protein>
    <submittedName>
        <fullName evidence="1">Uncharacterized protein</fullName>
    </submittedName>
</protein>
<accession>A0A9D1XLC4</accession>
<organism evidence="1 2">
    <name type="scientific">Candidatus Erysipelatoclostridium merdavium</name>
    <dbReference type="NCBI Taxonomy" id="2838566"/>
    <lineage>
        <taxon>Bacteria</taxon>
        <taxon>Bacillati</taxon>
        <taxon>Bacillota</taxon>
        <taxon>Erysipelotrichia</taxon>
        <taxon>Erysipelotrichales</taxon>
        <taxon>Erysipelotrichales incertae sedis</taxon>
    </lineage>
</organism>